<keyword evidence="5" id="KW-1185">Reference proteome</keyword>
<dbReference type="FunFam" id="1.25.40.10:FF:000344">
    <property type="entry name" value="Pentatricopeptide repeat-containing protein"/>
    <property type="match status" value="1"/>
</dbReference>
<evidence type="ECO:0000256" key="3">
    <source>
        <dbReference type="SAM" id="MobiDB-lite"/>
    </source>
</evidence>
<dbReference type="FunFam" id="1.25.40.10:FF:003116">
    <property type="entry name" value="Uncharacterized protein"/>
    <property type="match status" value="1"/>
</dbReference>
<dbReference type="PROSITE" id="PS51375">
    <property type="entry name" value="PPR"/>
    <property type="match status" value="4"/>
</dbReference>
<feature type="region of interest" description="Disordered" evidence="3">
    <location>
        <begin position="388"/>
        <end position="419"/>
    </location>
</feature>
<dbReference type="PANTHER" id="PTHR47926">
    <property type="entry name" value="PENTATRICOPEPTIDE REPEAT-CONTAINING PROTEIN"/>
    <property type="match status" value="1"/>
</dbReference>
<proteinExistence type="predicted"/>
<evidence type="ECO:0000256" key="1">
    <source>
        <dbReference type="ARBA" id="ARBA00022737"/>
    </source>
</evidence>
<dbReference type="Gene3D" id="1.25.40.10">
    <property type="entry name" value="Tetratricopeptide repeat domain"/>
    <property type="match status" value="3"/>
</dbReference>
<keyword evidence="1" id="KW-0677">Repeat</keyword>
<dbReference type="InterPro" id="IPR046960">
    <property type="entry name" value="PPR_At4g14850-like_plant"/>
</dbReference>
<dbReference type="NCBIfam" id="TIGR00756">
    <property type="entry name" value="PPR"/>
    <property type="match status" value="4"/>
</dbReference>
<dbReference type="InterPro" id="IPR011990">
    <property type="entry name" value="TPR-like_helical_dom_sf"/>
</dbReference>
<dbReference type="EMBL" id="JBAMMX010000001">
    <property type="protein sequence ID" value="KAK6947206.1"/>
    <property type="molecule type" value="Genomic_DNA"/>
</dbReference>
<dbReference type="Proteomes" id="UP001370490">
    <property type="component" value="Unassembled WGS sequence"/>
</dbReference>
<sequence length="477" mass="52683">MLSNLSTNLPRHLSLKFIKAYIDSGDLVRAGNLFDKIPKPDFRTCAVLITAYTRCGLPKEAIKVYDGLRALNISPNKLVLLSVAKACATLADPAKAREVHKDAIQLGFHSDLLLGNALIHMYGKCKSLEGAKRAFDDLSSKDVVSWTSIVSCYVTCGLSRDALVAFREMWLNGVRPNSVSVLSVLPACSDLQNLDLGREIHGFAVKMGIGDNVCFGSALVHMYASCLRIRQAQFVFDNMSRRDVVSWNVILSAYFLNKECEKAFNLFMQMKEERVKLNHASWNAVIGGCVQNGLTEKAVEVLGEMQCSGLRPNQITIISLLSAFTNLESLRGGKEVHSYLFRHCFIDDLTTMTALVFMKIKIALSLQLEFETALTSLRFPAGPDGQMLRKDNFSSKAETPVGKRKNNQEISLPDKSATSGTVSFGTSVNIPMPDNSASHGLIWESTKKQEGRGNKRFLSRTEDSLNCQPGLRKKLDA</sequence>
<evidence type="ECO:0000313" key="4">
    <source>
        <dbReference type="EMBL" id="KAK6947206.1"/>
    </source>
</evidence>
<dbReference type="GO" id="GO:0009451">
    <property type="term" value="P:RNA modification"/>
    <property type="evidence" value="ECO:0007669"/>
    <property type="project" value="InterPro"/>
</dbReference>
<dbReference type="InterPro" id="IPR002885">
    <property type="entry name" value="PPR_rpt"/>
</dbReference>
<feature type="region of interest" description="Disordered" evidence="3">
    <location>
        <begin position="432"/>
        <end position="477"/>
    </location>
</feature>
<evidence type="ECO:0000256" key="2">
    <source>
        <dbReference type="PROSITE-ProRule" id="PRU00708"/>
    </source>
</evidence>
<protein>
    <submittedName>
        <fullName evidence="4">Pentatricopeptide repeat</fullName>
    </submittedName>
</protein>
<gene>
    <name evidence="4" type="ORF">RJ641_000679</name>
</gene>
<evidence type="ECO:0000313" key="5">
    <source>
        <dbReference type="Proteomes" id="UP001370490"/>
    </source>
</evidence>
<comment type="caution">
    <text evidence="4">The sequence shown here is derived from an EMBL/GenBank/DDBJ whole genome shotgun (WGS) entry which is preliminary data.</text>
</comment>
<organism evidence="4 5">
    <name type="scientific">Dillenia turbinata</name>
    <dbReference type="NCBI Taxonomy" id="194707"/>
    <lineage>
        <taxon>Eukaryota</taxon>
        <taxon>Viridiplantae</taxon>
        <taxon>Streptophyta</taxon>
        <taxon>Embryophyta</taxon>
        <taxon>Tracheophyta</taxon>
        <taxon>Spermatophyta</taxon>
        <taxon>Magnoliopsida</taxon>
        <taxon>eudicotyledons</taxon>
        <taxon>Gunneridae</taxon>
        <taxon>Pentapetalae</taxon>
        <taxon>Dilleniales</taxon>
        <taxon>Dilleniaceae</taxon>
        <taxon>Dillenia</taxon>
    </lineage>
</organism>
<dbReference type="GO" id="GO:0003723">
    <property type="term" value="F:RNA binding"/>
    <property type="evidence" value="ECO:0007669"/>
    <property type="project" value="InterPro"/>
</dbReference>
<feature type="repeat" description="PPR" evidence="2">
    <location>
        <begin position="41"/>
        <end position="75"/>
    </location>
</feature>
<name>A0AAN8ZRB5_9MAGN</name>
<accession>A0AAN8ZRB5</accession>
<dbReference type="AlphaFoldDB" id="A0AAN8ZRB5"/>
<feature type="repeat" description="PPR" evidence="2">
    <location>
        <begin position="142"/>
        <end position="176"/>
    </location>
</feature>
<feature type="repeat" description="PPR" evidence="2">
    <location>
        <begin position="243"/>
        <end position="277"/>
    </location>
</feature>
<dbReference type="Pfam" id="PF01535">
    <property type="entry name" value="PPR"/>
    <property type="match status" value="4"/>
</dbReference>
<feature type="compositionally biased region" description="Basic and acidic residues" evidence="3">
    <location>
        <begin position="445"/>
        <end position="463"/>
    </location>
</feature>
<feature type="repeat" description="PPR" evidence="2">
    <location>
        <begin position="278"/>
        <end position="312"/>
    </location>
</feature>
<dbReference type="PANTHER" id="PTHR47926:SF487">
    <property type="entry name" value="REPEAT (TPR)-LIKE SUPERFAMILY PROTEIN, PUTATIVE-RELATED"/>
    <property type="match status" value="1"/>
</dbReference>
<reference evidence="4 5" key="1">
    <citation type="submission" date="2023-12" db="EMBL/GenBank/DDBJ databases">
        <title>A high-quality genome assembly for Dillenia turbinata (Dilleniales).</title>
        <authorList>
            <person name="Chanderbali A."/>
        </authorList>
    </citation>
    <scope>NUCLEOTIDE SEQUENCE [LARGE SCALE GENOMIC DNA]</scope>
    <source>
        <strain evidence="4">LSX21</strain>
        <tissue evidence="4">Leaf</tissue>
    </source>
</reference>
<dbReference type="Pfam" id="PF13041">
    <property type="entry name" value="PPR_2"/>
    <property type="match status" value="1"/>
</dbReference>